<sequence length="70" mass="8808">MTIFLPIFLFLYFGFQIKLIFGLRRQNIIRFLFLFWDIKHHTFEERYYIYNFAVYIYIYIYLCVLLCVAV</sequence>
<name>V4L647_EUTSA</name>
<keyword evidence="1" id="KW-0472">Membrane</keyword>
<keyword evidence="1" id="KW-0812">Transmembrane</keyword>
<proteinExistence type="predicted"/>
<evidence type="ECO:0000256" key="1">
    <source>
        <dbReference type="SAM" id="Phobius"/>
    </source>
</evidence>
<evidence type="ECO:0000313" key="3">
    <source>
        <dbReference type="Proteomes" id="UP000030689"/>
    </source>
</evidence>
<reference evidence="2 3" key="1">
    <citation type="journal article" date="2013" name="Front. Plant Sci.">
        <title>The Reference Genome of the Halophytic Plant Eutrema salsugineum.</title>
        <authorList>
            <person name="Yang R."/>
            <person name="Jarvis D.E."/>
            <person name="Chen H."/>
            <person name="Beilstein M.A."/>
            <person name="Grimwood J."/>
            <person name="Jenkins J."/>
            <person name="Shu S."/>
            <person name="Prochnik S."/>
            <person name="Xin M."/>
            <person name="Ma C."/>
            <person name="Schmutz J."/>
            <person name="Wing R.A."/>
            <person name="Mitchell-Olds T."/>
            <person name="Schumaker K.S."/>
            <person name="Wang X."/>
        </authorList>
    </citation>
    <scope>NUCLEOTIDE SEQUENCE [LARGE SCALE GENOMIC DNA]</scope>
</reference>
<accession>V4L647</accession>
<feature type="transmembrane region" description="Helical" evidence="1">
    <location>
        <begin position="46"/>
        <end position="69"/>
    </location>
</feature>
<keyword evidence="1" id="KW-1133">Transmembrane helix</keyword>
<protein>
    <submittedName>
        <fullName evidence="2">Uncharacterized protein</fullName>
    </submittedName>
</protein>
<dbReference type="KEGG" id="eus:EUTSA_v10001806mg"/>
<dbReference type="Proteomes" id="UP000030689">
    <property type="component" value="Unassembled WGS sequence"/>
</dbReference>
<evidence type="ECO:0000313" key="2">
    <source>
        <dbReference type="EMBL" id="ESQ39114.1"/>
    </source>
</evidence>
<dbReference type="EMBL" id="KI517481">
    <property type="protein sequence ID" value="ESQ39114.1"/>
    <property type="molecule type" value="Genomic_DNA"/>
</dbReference>
<organism evidence="2 3">
    <name type="scientific">Eutrema salsugineum</name>
    <name type="common">Saltwater cress</name>
    <name type="synonym">Sisymbrium salsugineum</name>
    <dbReference type="NCBI Taxonomy" id="72664"/>
    <lineage>
        <taxon>Eukaryota</taxon>
        <taxon>Viridiplantae</taxon>
        <taxon>Streptophyta</taxon>
        <taxon>Embryophyta</taxon>
        <taxon>Tracheophyta</taxon>
        <taxon>Spermatophyta</taxon>
        <taxon>Magnoliopsida</taxon>
        <taxon>eudicotyledons</taxon>
        <taxon>Gunneridae</taxon>
        <taxon>Pentapetalae</taxon>
        <taxon>rosids</taxon>
        <taxon>malvids</taxon>
        <taxon>Brassicales</taxon>
        <taxon>Brassicaceae</taxon>
        <taxon>Eutremeae</taxon>
        <taxon>Eutrema</taxon>
    </lineage>
</organism>
<dbReference type="AlphaFoldDB" id="V4L647"/>
<keyword evidence="3" id="KW-1185">Reference proteome</keyword>
<dbReference type="Gramene" id="ESQ39114">
    <property type="protein sequence ID" value="ESQ39114"/>
    <property type="gene ID" value="EUTSA_v10001806mg"/>
</dbReference>
<gene>
    <name evidence="2" type="ORF">EUTSA_v10001806mg</name>
</gene>